<evidence type="ECO:0000256" key="1">
    <source>
        <dbReference type="ARBA" id="ARBA00001964"/>
    </source>
</evidence>
<dbReference type="GO" id="GO:0003984">
    <property type="term" value="F:acetolactate synthase activity"/>
    <property type="evidence" value="ECO:0007669"/>
    <property type="project" value="TreeGrafter"/>
</dbReference>
<dbReference type="GO" id="GO:0030976">
    <property type="term" value="F:thiamine pyrophosphate binding"/>
    <property type="evidence" value="ECO:0007669"/>
    <property type="project" value="InterPro"/>
</dbReference>
<dbReference type="InterPro" id="IPR012001">
    <property type="entry name" value="Thiamin_PyroP_enz_TPP-bd_dom"/>
</dbReference>
<dbReference type="GO" id="GO:0009099">
    <property type="term" value="P:L-valine biosynthetic process"/>
    <property type="evidence" value="ECO:0007669"/>
    <property type="project" value="TreeGrafter"/>
</dbReference>
<protein>
    <recommendedName>
        <fullName evidence="3">Thiamine pyrophosphate enzyme N-terminal TPP-binding domain-containing protein</fullName>
    </recommendedName>
</protein>
<evidence type="ECO:0000256" key="2">
    <source>
        <dbReference type="ARBA" id="ARBA00007812"/>
    </source>
</evidence>
<dbReference type="Pfam" id="PF02776">
    <property type="entry name" value="TPP_enzyme_N"/>
    <property type="match status" value="1"/>
</dbReference>
<accession>A0A382RMB3</accession>
<dbReference type="PANTHER" id="PTHR18968:SF166">
    <property type="entry name" value="2-HYDROXYACYL-COA LYASE 2"/>
    <property type="match status" value="1"/>
</dbReference>
<evidence type="ECO:0000313" key="4">
    <source>
        <dbReference type="EMBL" id="SVC98237.1"/>
    </source>
</evidence>
<dbReference type="Gene3D" id="3.40.50.970">
    <property type="match status" value="1"/>
</dbReference>
<name>A0A382RMB3_9ZZZZ</name>
<dbReference type="GO" id="GO:0005948">
    <property type="term" value="C:acetolactate synthase complex"/>
    <property type="evidence" value="ECO:0007669"/>
    <property type="project" value="TreeGrafter"/>
</dbReference>
<feature type="non-terminal residue" evidence="4">
    <location>
        <position position="240"/>
    </location>
</feature>
<sequence>MAVYTGSHLVIQCLQKEGIRRIFTLVGDTILPLVDACADEGMELVDTRHEAAAVAMADAWCRLTSEPSVVMVTGGPGFSNAISGLPNVFTSESPVIFIAGASELAEHGMYSFQEIDQISMAKPVTKGAWIINHTNKIPSMVSKAFKTALSGRPGPVHLTIPVDVQEMSLSPDDLYPYDGGDQTHKRNNPGDPQLIEHAITLLSQATQPIIIAGNACRYSAIPQDMKDLVESTGIPMFTLE</sequence>
<evidence type="ECO:0000259" key="3">
    <source>
        <dbReference type="Pfam" id="PF02776"/>
    </source>
</evidence>
<reference evidence="4" key="1">
    <citation type="submission" date="2018-05" db="EMBL/GenBank/DDBJ databases">
        <authorList>
            <person name="Lanie J.A."/>
            <person name="Ng W.-L."/>
            <person name="Kazmierczak K.M."/>
            <person name="Andrzejewski T.M."/>
            <person name="Davidsen T.M."/>
            <person name="Wayne K.J."/>
            <person name="Tettelin H."/>
            <person name="Glass J.I."/>
            <person name="Rusch D."/>
            <person name="Podicherti R."/>
            <person name="Tsui H.-C.T."/>
            <person name="Winkler M.E."/>
        </authorList>
    </citation>
    <scope>NUCLEOTIDE SEQUENCE</scope>
</reference>
<dbReference type="Gene3D" id="3.40.50.1220">
    <property type="entry name" value="TPP-binding domain"/>
    <property type="match status" value="1"/>
</dbReference>
<dbReference type="GO" id="GO:0009097">
    <property type="term" value="P:isoleucine biosynthetic process"/>
    <property type="evidence" value="ECO:0007669"/>
    <property type="project" value="TreeGrafter"/>
</dbReference>
<dbReference type="FunFam" id="3.40.50.970:FF:000007">
    <property type="entry name" value="Acetolactate synthase"/>
    <property type="match status" value="1"/>
</dbReference>
<comment type="similarity">
    <text evidence="2">Belongs to the TPP enzyme family.</text>
</comment>
<dbReference type="InterPro" id="IPR029035">
    <property type="entry name" value="DHS-like_NAD/FAD-binding_dom"/>
</dbReference>
<dbReference type="AlphaFoldDB" id="A0A382RMB3"/>
<dbReference type="InterPro" id="IPR045229">
    <property type="entry name" value="TPP_enz"/>
</dbReference>
<organism evidence="4">
    <name type="scientific">marine metagenome</name>
    <dbReference type="NCBI Taxonomy" id="408172"/>
    <lineage>
        <taxon>unclassified sequences</taxon>
        <taxon>metagenomes</taxon>
        <taxon>ecological metagenomes</taxon>
    </lineage>
</organism>
<comment type="cofactor">
    <cofactor evidence="1">
        <name>thiamine diphosphate</name>
        <dbReference type="ChEBI" id="CHEBI:58937"/>
    </cofactor>
</comment>
<dbReference type="GO" id="GO:0050660">
    <property type="term" value="F:flavin adenine dinucleotide binding"/>
    <property type="evidence" value="ECO:0007669"/>
    <property type="project" value="TreeGrafter"/>
</dbReference>
<dbReference type="InterPro" id="IPR029061">
    <property type="entry name" value="THDP-binding"/>
</dbReference>
<proteinExistence type="inferred from homology"/>
<feature type="domain" description="Thiamine pyrophosphate enzyme N-terminal TPP-binding" evidence="3">
    <location>
        <begin position="5"/>
        <end position="120"/>
    </location>
</feature>
<dbReference type="CDD" id="cd07035">
    <property type="entry name" value="TPP_PYR_POX_like"/>
    <property type="match status" value="1"/>
</dbReference>
<dbReference type="PANTHER" id="PTHR18968">
    <property type="entry name" value="THIAMINE PYROPHOSPHATE ENZYMES"/>
    <property type="match status" value="1"/>
</dbReference>
<dbReference type="SUPFAM" id="SSF52467">
    <property type="entry name" value="DHS-like NAD/FAD-binding domain"/>
    <property type="match status" value="1"/>
</dbReference>
<dbReference type="EMBL" id="UINC01122432">
    <property type="protein sequence ID" value="SVC98237.1"/>
    <property type="molecule type" value="Genomic_DNA"/>
</dbReference>
<dbReference type="SUPFAM" id="SSF52518">
    <property type="entry name" value="Thiamin diphosphate-binding fold (THDP-binding)"/>
    <property type="match status" value="1"/>
</dbReference>
<gene>
    <name evidence="4" type="ORF">METZ01_LOCUS351091</name>
</gene>